<reference evidence="2" key="1">
    <citation type="journal article" date="2017" name="Nat. Ecol. Evol.">
        <title>Genome expansion and lineage-specific genetic innovations in the forest pathogenic fungi Armillaria.</title>
        <authorList>
            <person name="Sipos G."/>
            <person name="Prasanna A.N."/>
            <person name="Walter M.C."/>
            <person name="O'Connor E."/>
            <person name="Balint B."/>
            <person name="Krizsan K."/>
            <person name="Kiss B."/>
            <person name="Hess J."/>
            <person name="Varga T."/>
            <person name="Slot J."/>
            <person name="Riley R."/>
            <person name="Boka B."/>
            <person name="Rigling D."/>
            <person name="Barry K."/>
            <person name="Lee J."/>
            <person name="Mihaltcheva S."/>
            <person name="LaButti K."/>
            <person name="Lipzen A."/>
            <person name="Waldron R."/>
            <person name="Moloney N.M."/>
            <person name="Sperisen C."/>
            <person name="Kredics L."/>
            <person name="Vagvoelgyi C."/>
            <person name="Patrignani A."/>
            <person name="Fitzpatrick D."/>
            <person name="Nagy I."/>
            <person name="Doyle S."/>
            <person name="Anderson J.B."/>
            <person name="Grigoriev I.V."/>
            <person name="Gueldener U."/>
            <person name="Muensterkoetter M."/>
            <person name="Nagy L.G."/>
        </authorList>
    </citation>
    <scope>NUCLEOTIDE SEQUENCE [LARGE SCALE GENOMIC DNA]</scope>
    <source>
        <strain evidence="2">C18/9</strain>
    </source>
</reference>
<keyword evidence="2" id="KW-1185">Reference proteome</keyword>
<dbReference type="AlphaFoldDB" id="A0A284S855"/>
<protein>
    <submittedName>
        <fullName evidence="1">Uncharacterized protein</fullName>
    </submittedName>
</protein>
<organism evidence="1 2">
    <name type="scientific">Armillaria ostoyae</name>
    <name type="common">Armillaria root rot fungus</name>
    <dbReference type="NCBI Taxonomy" id="47428"/>
    <lineage>
        <taxon>Eukaryota</taxon>
        <taxon>Fungi</taxon>
        <taxon>Dikarya</taxon>
        <taxon>Basidiomycota</taxon>
        <taxon>Agaricomycotina</taxon>
        <taxon>Agaricomycetes</taxon>
        <taxon>Agaricomycetidae</taxon>
        <taxon>Agaricales</taxon>
        <taxon>Marasmiineae</taxon>
        <taxon>Physalacriaceae</taxon>
        <taxon>Armillaria</taxon>
    </lineage>
</organism>
<gene>
    <name evidence="1" type="ORF">ARMOST_20732</name>
</gene>
<dbReference type="Proteomes" id="UP000219338">
    <property type="component" value="Unassembled WGS sequence"/>
</dbReference>
<proteinExistence type="predicted"/>
<evidence type="ECO:0000313" key="2">
    <source>
        <dbReference type="Proteomes" id="UP000219338"/>
    </source>
</evidence>
<dbReference type="EMBL" id="FUEG01000041">
    <property type="protein sequence ID" value="SJL17187.1"/>
    <property type="molecule type" value="Genomic_DNA"/>
</dbReference>
<accession>A0A284S855</accession>
<name>A0A284S855_ARMOS</name>
<sequence>MNYFSLVSFCSRFGVQEGFDPEPAVKYAIHLPTVSGSINFQNTSIMSLIRNSAGVWHRRVFETDLGLPAST</sequence>
<evidence type="ECO:0000313" key="1">
    <source>
        <dbReference type="EMBL" id="SJL17187.1"/>
    </source>
</evidence>